<keyword evidence="1" id="KW-0614">Plasmid</keyword>
<dbReference type="EMBL" id="CP104972">
    <property type="protein sequence ID" value="UXN58428.1"/>
    <property type="molecule type" value="Genomic_DNA"/>
</dbReference>
<geneLocation type="plasmid" evidence="1 2">
    <name>p_unnamed1</name>
</geneLocation>
<evidence type="ECO:0000313" key="2">
    <source>
        <dbReference type="Proteomes" id="UP001061991"/>
    </source>
</evidence>
<reference evidence="1" key="1">
    <citation type="submission" date="2022-09" db="EMBL/GenBank/DDBJ databases">
        <title>Interaction between co-microsymbionts with complementary sets of symbiotic genes in legume-rhizobium systems.</title>
        <authorList>
            <person name="Safronova V."/>
            <person name="Sazanova A."/>
            <person name="Afonin A."/>
            <person name="Chirak E."/>
        </authorList>
    </citation>
    <scope>NUCLEOTIDE SEQUENCE</scope>
    <source>
        <strain evidence="1">A18/3m</strain>
    </source>
</reference>
<proteinExistence type="predicted"/>
<gene>
    <name evidence="1" type="ORF">N8E88_10295</name>
</gene>
<protein>
    <submittedName>
        <fullName evidence="1">Uncharacterized protein</fullName>
    </submittedName>
</protein>
<keyword evidence="2" id="KW-1185">Reference proteome</keyword>
<evidence type="ECO:0000313" key="1">
    <source>
        <dbReference type="EMBL" id="UXN58428.1"/>
    </source>
</evidence>
<accession>A0ACD4CY87</accession>
<sequence length="106" mass="11675">MAAKPGILTALIKQANGVSDLTREEKQALLQDAATLISAYSELIAFIGSSQKDAETDIAFELEQFAEHIDFKYVDETREIMLKAADTIRILRLMLGIKQESVDGTS</sequence>
<dbReference type="Proteomes" id="UP001061991">
    <property type="component" value="Plasmid p_unnamed1"/>
</dbReference>
<organism evidence="1 2">
    <name type="scientific">Phyllobacterium zundukense</name>
    <dbReference type="NCBI Taxonomy" id="1867719"/>
    <lineage>
        <taxon>Bacteria</taxon>
        <taxon>Pseudomonadati</taxon>
        <taxon>Pseudomonadota</taxon>
        <taxon>Alphaproteobacteria</taxon>
        <taxon>Hyphomicrobiales</taxon>
        <taxon>Phyllobacteriaceae</taxon>
        <taxon>Phyllobacterium</taxon>
    </lineage>
</organism>
<name>A0ACD4CY87_9HYPH</name>